<dbReference type="OrthoDB" id="9802699at2"/>
<reference evidence="3 4" key="1">
    <citation type="submission" date="2018-11" db="EMBL/GenBank/DDBJ databases">
        <title>Sequencing the genomes of 1000 actinobacteria strains.</title>
        <authorList>
            <person name="Klenk H.-P."/>
        </authorList>
    </citation>
    <scope>NUCLEOTIDE SEQUENCE [LARGE SCALE GENOMIC DNA]</scope>
    <source>
        <strain evidence="3 4">DSM 14418</strain>
    </source>
</reference>
<dbReference type="InterPro" id="IPR034593">
    <property type="entry name" value="DgoD-like"/>
</dbReference>
<sequence length="383" mass="41070">MRIRTIESFLVPPRWLFLRIETDDGVVGWGEASLEGHGEAVRAAVHAFEDILLGEDAGKIEHLWQRMTKSGFYRGGPVFGSAVAGIDQALWDIKGKALGVPVYDLLGGPVRDKVRVYGWIGGDDPAGVAEAIEAQLAAGLTAVKMNASGAMGYLGTREDTAGILGRAAAARETLGDDGDFALDFHGRISASYARRLLPLLEPFHPLFVEEPVAPENGNQTLDRIVRGTSVPIATGERLYSRWDVLPALQAGVAVLQPDLAHAGGISEVRRIAAMAEAFDAAVAPHCPLGPLALAASLQVDFAAPNVLIQEQSIGIHYNAGSNELLDYVLDRSVFSFTDGFIHRPTGPGLGVEIDEAAVRRAGEVGHRWRTPGWYRPDGSLAEW</sequence>
<dbReference type="InterPro" id="IPR013341">
    <property type="entry name" value="Mandelate_racemase_N_dom"/>
</dbReference>
<accession>A0A3N4Z167</accession>
<evidence type="ECO:0000259" key="2">
    <source>
        <dbReference type="SMART" id="SM00922"/>
    </source>
</evidence>
<evidence type="ECO:0000256" key="1">
    <source>
        <dbReference type="ARBA" id="ARBA00023239"/>
    </source>
</evidence>
<dbReference type="InterPro" id="IPR036849">
    <property type="entry name" value="Enolase-like_C_sf"/>
</dbReference>
<keyword evidence="4" id="KW-1185">Reference proteome</keyword>
<dbReference type="Gene3D" id="3.20.20.120">
    <property type="entry name" value="Enolase-like C-terminal domain"/>
    <property type="match status" value="1"/>
</dbReference>
<dbReference type="GO" id="GO:0009063">
    <property type="term" value="P:amino acid catabolic process"/>
    <property type="evidence" value="ECO:0007669"/>
    <property type="project" value="InterPro"/>
</dbReference>
<dbReference type="InterPro" id="IPR029065">
    <property type="entry name" value="Enolase_C-like"/>
</dbReference>
<dbReference type="SFLD" id="SFLDS00001">
    <property type="entry name" value="Enolase"/>
    <property type="match status" value="1"/>
</dbReference>
<gene>
    <name evidence="3" type="ORF">EDD32_1489</name>
</gene>
<dbReference type="SMART" id="SM00922">
    <property type="entry name" value="MR_MLE"/>
    <property type="match status" value="1"/>
</dbReference>
<dbReference type="Proteomes" id="UP000280726">
    <property type="component" value="Unassembled WGS sequence"/>
</dbReference>
<proteinExistence type="predicted"/>
<name>A0A3N4Z167_9MICO</name>
<dbReference type="InterPro" id="IPR029017">
    <property type="entry name" value="Enolase-like_N"/>
</dbReference>
<dbReference type="InterPro" id="IPR018110">
    <property type="entry name" value="Mandel_Rmase/mucon_lact_enz_CS"/>
</dbReference>
<protein>
    <submittedName>
        <fullName evidence="3">Galactonate dehydratase</fullName>
    </submittedName>
</protein>
<dbReference type="PANTHER" id="PTHR48080">
    <property type="entry name" value="D-GALACTONATE DEHYDRATASE-RELATED"/>
    <property type="match status" value="1"/>
</dbReference>
<dbReference type="SFLD" id="SFLDG00179">
    <property type="entry name" value="mandelate_racemase"/>
    <property type="match status" value="1"/>
</dbReference>
<dbReference type="RefSeq" id="WP_123916293.1">
    <property type="nucleotide sequence ID" value="NZ_RKRA01000001.1"/>
</dbReference>
<dbReference type="Pfam" id="PF13378">
    <property type="entry name" value="MR_MLE_C"/>
    <property type="match status" value="1"/>
</dbReference>
<evidence type="ECO:0000313" key="4">
    <source>
        <dbReference type="Proteomes" id="UP000280726"/>
    </source>
</evidence>
<feature type="domain" description="Mandelate racemase/muconate lactonizing enzyme C-terminal" evidence="2">
    <location>
        <begin position="125"/>
        <end position="231"/>
    </location>
</feature>
<dbReference type="Pfam" id="PF02746">
    <property type="entry name" value="MR_MLE_N"/>
    <property type="match status" value="1"/>
</dbReference>
<dbReference type="EMBL" id="RKRA01000001">
    <property type="protein sequence ID" value="RPF27029.1"/>
    <property type="molecule type" value="Genomic_DNA"/>
</dbReference>
<dbReference type="PROSITE" id="PS00909">
    <property type="entry name" value="MR_MLE_2"/>
    <property type="match status" value="1"/>
</dbReference>
<dbReference type="PANTHER" id="PTHR48080:SF2">
    <property type="entry name" value="D-GALACTONATE DEHYDRATASE"/>
    <property type="match status" value="1"/>
</dbReference>
<evidence type="ECO:0000313" key="3">
    <source>
        <dbReference type="EMBL" id="RPF27029.1"/>
    </source>
</evidence>
<dbReference type="SUPFAM" id="SSF54826">
    <property type="entry name" value="Enolase N-terminal domain-like"/>
    <property type="match status" value="1"/>
</dbReference>
<dbReference type="SUPFAM" id="SSF51604">
    <property type="entry name" value="Enolase C-terminal domain-like"/>
    <property type="match status" value="1"/>
</dbReference>
<dbReference type="AlphaFoldDB" id="A0A3N4Z167"/>
<dbReference type="NCBIfam" id="NF010624">
    <property type="entry name" value="PRK14017.1"/>
    <property type="match status" value="1"/>
</dbReference>
<keyword evidence="1" id="KW-0456">Lyase</keyword>
<dbReference type="GO" id="GO:0016829">
    <property type="term" value="F:lyase activity"/>
    <property type="evidence" value="ECO:0007669"/>
    <property type="project" value="UniProtKB-KW"/>
</dbReference>
<dbReference type="InterPro" id="IPR013342">
    <property type="entry name" value="Mandelate_racemase_C"/>
</dbReference>
<organism evidence="3 4">
    <name type="scientific">Georgenia muralis</name>
    <dbReference type="NCBI Taxonomy" id="154117"/>
    <lineage>
        <taxon>Bacteria</taxon>
        <taxon>Bacillati</taxon>
        <taxon>Actinomycetota</taxon>
        <taxon>Actinomycetes</taxon>
        <taxon>Micrococcales</taxon>
        <taxon>Bogoriellaceae</taxon>
        <taxon>Georgenia</taxon>
    </lineage>
</organism>
<dbReference type="PROSITE" id="PS00908">
    <property type="entry name" value="MR_MLE_1"/>
    <property type="match status" value="1"/>
</dbReference>
<dbReference type="Gene3D" id="3.30.390.10">
    <property type="entry name" value="Enolase-like, N-terminal domain"/>
    <property type="match status" value="1"/>
</dbReference>
<comment type="caution">
    <text evidence="3">The sequence shown here is derived from an EMBL/GenBank/DDBJ whole genome shotgun (WGS) entry which is preliminary data.</text>
</comment>